<accession>A0ABD3CV22</accession>
<sequence>MGKKKCWFSCVKNLFIPSQKPKNSENEKSRKWRWLSKRFKFRQYPSLEAPEKTLTEATEEQRKHALAVAVATAAAAEAAVAAANAAAEVVRLTNGPYELQKKIQFLAAVKIQSAYRGHLARKALSALKGIVKLQAVVRGELVRRRVSKSLTQVPQKWAPTLLDYLNQGERRHSLSRKNEIKSEEGIRLRCSSHKSWDLSLVSRDEMEALFLQKQDAIAKRERMKQYSFSHRERRNEYNNSFQQPISHNENRKSSRFDQLIELEALKYDENEKSKHFCSHPRQLAQLKLRNSCRQEKIEELNSSPFSQPRRSFCHVKEKSSIGDDCSLLSSPVFPTYMAATESAKAKTRSLSTPKQRLRLYETYSGEISPYKDGVSSSSSIIGDVTKSCKRNSISQSSFN</sequence>
<proteinExistence type="inferred from homology"/>
<dbReference type="InterPro" id="IPR025064">
    <property type="entry name" value="DUF4005"/>
</dbReference>
<feature type="domain" description="DUF4005" evidence="5">
    <location>
        <begin position="312"/>
        <end position="358"/>
    </location>
</feature>
<name>A0ABD3CV22_9LAMI</name>
<dbReference type="Proteomes" id="UP001632038">
    <property type="component" value="Unassembled WGS sequence"/>
</dbReference>
<evidence type="ECO:0000256" key="1">
    <source>
        <dbReference type="ARBA" id="ARBA00022860"/>
    </source>
</evidence>
<evidence type="ECO:0000256" key="2">
    <source>
        <dbReference type="ARBA" id="ARBA00024341"/>
    </source>
</evidence>
<feature type="compositionally biased region" description="Basic and acidic residues" evidence="4">
    <location>
        <begin position="227"/>
        <end position="236"/>
    </location>
</feature>
<dbReference type="PANTHER" id="PTHR32295:SF212">
    <property type="entry name" value="CALMODULIN BINDING PROTEIN-RELATED"/>
    <property type="match status" value="1"/>
</dbReference>
<dbReference type="GO" id="GO:0005516">
    <property type="term" value="F:calmodulin binding"/>
    <property type="evidence" value="ECO:0007669"/>
    <property type="project" value="UniProtKB-KW"/>
</dbReference>
<gene>
    <name evidence="6" type="primary">IQD12</name>
    <name evidence="6" type="ORF">CASFOL_025499</name>
</gene>
<organism evidence="6 7">
    <name type="scientific">Castilleja foliolosa</name>
    <dbReference type="NCBI Taxonomy" id="1961234"/>
    <lineage>
        <taxon>Eukaryota</taxon>
        <taxon>Viridiplantae</taxon>
        <taxon>Streptophyta</taxon>
        <taxon>Embryophyta</taxon>
        <taxon>Tracheophyta</taxon>
        <taxon>Spermatophyta</taxon>
        <taxon>Magnoliopsida</taxon>
        <taxon>eudicotyledons</taxon>
        <taxon>Gunneridae</taxon>
        <taxon>Pentapetalae</taxon>
        <taxon>asterids</taxon>
        <taxon>lamiids</taxon>
        <taxon>Lamiales</taxon>
        <taxon>Orobanchaceae</taxon>
        <taxon>Pedicularideae</taxon>
        <taxon>Castillejinae</taxon>
        <taxon>Castilleja</taxon>
    </lineage>
</organism>
<feature type="region of interest" description="Disordered" evidence="4">
    <location>
        <begin position="227"/>
        <end position="250"/>
    </location>
</feature>
<comment type="similarity">
    <text evidence="2">Belongs to the IQD family.</text>
</comment>
<comment type="subunit">
    <text evidence="3">Binds to multiple calmodulin (CaM) in the presence of Ca(2+) and CaM-like proteins.</text>
</comment>
<evidence type="ECO:0000256" key="4">
    <source>
        <dbReference type="SAM" id="MobiDB-lite"/>
    </source>
</evidence>
<keyword evidence="1" id="KW-0112">Calmodulin-binding</keyword>
<evidence type="ECO:0000313" key="7">
    <source>
        <dbReference type="Proteomes" id="UP001632038"/>
    </source>
</evidence>
<dbReference type="PROSITE" id="PS50096">
    <property type="entry name" value="IQ"/>
    <property type="match status" value="2"/>
</dbReference>
<evidence type="ECO:0000259" key="5">
    <source>
        <dbReference type="Pfam" id="PF13178"/>
    </source>
</evidence>
<dbReference type="CDD" id="cd23767">
    <property type="entry name" value="IQCD"/>
    <property type="match status" value="1"/>
</dbReference>
<reference evidence="7" key="1">
    <citation type="journal article" date="2024" name="IScience">
        <title>Strigolactones Initiate the Formation of Haustorium-like Structures in Castilleja.</title>
        <authorList>
            <person name="Buerger M."/>
            <person name="Peterson D."/>
            <person name="Chory J."/>
        </authorList>
    </citation>
    <scope>NUCLEOTIDE SEQUENCE [LARGE SCALE GENOMIC DNA]</scope>
</reference>
<dbReference type="Pfam" id="PF00612">
    <property type="entry name" value="IQ"/>
    <property type="match status" value="2"/>
</dbReference>
<dbReference type="Gene3D" id="1.20.5.190">
    <property type="match status" value="1"/>
</dbReference>
<evidence type="ECO:0000313" key="6">
    <source>
        <dbReference type="EMBL" id="KAL3632515.1"/>
    </source>
</evidence>
<comment type="caution">
    <text evidence="6">The sequence shown here is derived from an EMBL/GenBank/DDBJ whole genome shotgun (WGS) entry which is preliminary data.</text>
</comment>
<dbReference type="InterPro" id="IPR000048">
    <property type="entry name" value="IQ_motif_EF-hand-BS"/>
</dbReference>
<keyword evidence="7" id="KW-1185">Reference proteome</keyword>
<dbReference type="Pfam" id="PF13178">
    <property type="entry name" value="DUF4005"/>
    <property type="match status" value="1"/>
</dbReference>
<evidence type="ECO:0000256" key="3">
    <source>
        <dbReference type="ARBA" id="ARBA00024378"/>
    </source>
</evidence>
<dbReference type="PANTHER" id="PTHR32295">
    <property type="entry name" value="IQ-DOMAIN 5-RELATED"/>
    <property type="match status" value="1"/>
</dbReference>
<protein>
    <recommendedName>
        <fullName evidence="5">DUF4005 domain-containing protein</fullName>
    </recommendedName>
</protein>
<feature type="compositionally biased region" description="Polar residues" evidence="4">
    <location>
        <begin position="237"/>
        <end position="247"/>
    </location>
</feature>
<dbReference type="EMBL" id="JAVIJP010000032">
    <property type="protein sequence ID" value="KAL3632515.1"/>
    <property type="molecule type" value="Genomic_DNA"/>
</dbReference>
<dbReference type="AlphaFoldDB" id="A0ABD3CV22"/>
<dbReference type="SMART" id="SM00015">
    <property type="entry name" value="IQ"/>
    <property type="match status" value="2"/>
</dbReference>